<keyword evidence="2" id="KW-0456">Lyase</keyword>
<dbReference type="InterPro" id="IPR008929">
    <property type="entry name" value="Chondroitin_lyas"/>
</dbReference>
<dbReference type="STRING" id="354355.SAMN05660816_02872"/>
<dbReference type="Gene3D" id="1.50.10.100">
    <property type="entry name" value="Chondroitin AC/alginate lyase"/>
    <property type="match status" value="1"/>
</dbReference>
<accession>A0A1V9EDY9</accession>
<dbReference type="Pfam" id="PF05426">
    <property type="entry name" value="Alginate_lyase"/>
    <property type="match status" value="1"/>
</dbReference>
<evidence type="ECO:0000256" key="1">
    <source>
        <dbReference type="ARBA" id="ARBA00022729"/>
    </source>
</evidence>
<dbReference type="Proteomes" id="UP000192610">
    <property type="component" value="Unassembled WGS sequence"/>
</dbReference>
<evidence type="ECO:0000313" key="4">
    <source>
        <dbReference type="EMBL" id="OQP44145.1"/>
    </source>
</evidence>
<protein>
    <recommendedName>
        <fullName evidence="3">Alginate lyase domain-containing protein</fullName>
    </recommendedName>
</protein>
<organism evidence="4 5">
    <name type="scientific">Niastella yeongjuensis</name>
    <dbReference type="NCBI Taxonomy" id="354355"/>
    <lineage>
        <taxon>Bacteria</taxon>
        <taxon>Pseudomonadati</taxon>
        <taxon>Bacteroidota</taxon>
        <taxon>Chitinophagia</taxon>
        <taxon>Chitinophagales</taxon>
        <taxon>Chitinophagaceae</taxon>
        <taxon>Niastella</taxon>
    </lineage>
</organism>
<proteinExistence type="predicted"/>
<dbReference type="InterPro" id="IPR008397">
    <property type="entry name" value="Alginate_lyase_dom"/>
</dbReference>
<evidence type="ECO:0000259" key="3">
    <source>
        <dbReference type="Pfam" id="PF05426"/>
    </source>
</evidence>
<dbReference type="PANTHER" id="PTHR39210">
    <property type="entry name" value="HEPARIN-SULFATE LYASE"/>
    <property type="match status" value="1"/>
</dbReference>
<dbReference type="GO" id="GO:0042597">
    <property type="term" value="C:periplasmic space"/>
    <property type="evidence" value="ECO:0007669"/>
    <property type="project" value="InterPro"/>
</dbReference>
<gene>
    <name evidence="4" type="ORF">A4H97_33625</name>
</gene>
<keyword evidence="1" id="KW-0732">Signal</keyword>
<dbReference type="EMBL" id="LVXG01000038">
    <property type="protein sequence ID" value="OQP44145.1"/>
    <property type="molecule type" value="Genomic_DNA"/>
</dbReference>
<keyword evidence="5" id="KW-1185">Reference proteome</keyword>
<dbReference type="SUPFAM" id="SSF48230">
    <property type="entry name" value="Chondroitin AC/alginate lyase"/>
    <property type="match status" value="1"/>
</dbReference>
<evidence type="ECO:0000313" key="5">
    <source>
        <dbReference type="Proteomes" id="UP000192610"/>
    </source>
</evidence>
<feature type="domain" description="Alginate lyase" evidence="3">
    <location>
        <begin position="137"/>
        <end position="314"/>
    </location>
</feature>
<dbReference type="AlphaFoldDB" id="A0A1V9EDY9"/>
<name>A0A1V9EDY9_9BACT</name>
<dbReference type="GO" id="GO:0016829">
    <property type="term" value="F:lyase activity"/>
    <property type="evidence" value="ECO:0007669"/>
    <property type="project" value="UniProtKB-KW"/>
</dbReference>
<dbReference type="Gene3D" id="2.70.98.70">
    <property type="match status" value="1"/>
</dbReference>
<sequence length="716" mass="80003">MLLHTAAKALTDTTQLPVTHPSLLLTNAQVNAIKNDIQQGTWKQKAFQSLKKSADKFLEEKLEVPSRGGNWNDYYINPVTYNELKTGKLIGDYRWEHYDERTGQVFLGDLGNVTRDYDGVIISLIHDSWALGALETGIVFQLSGDLKYAGKARDILMAYAALYPTLPARNRRGTDKALSEQGRLHAQDLDDSKWLVDVVQSADLIWNTLTPHEQQVITDSLLLPAARFITTSAKPTIHNIQCWRIAAVGLTGLFTHDEKLIKYALIDSVSCFTSQVSRLFTKEGMILDLSPSYQFFALYPLIMMSQAIQNYGYPVDISSLKRLFTAPLMLSSPYFMLPPIHDSRSVNIRGEAYLYEWGYTQFKDTAFATLLKQYNRSVCRYTGTMFNGFSLIFGETNLPHVNTPLGLDQCVSYPDAGLTKLVTGTGADMLTCFVKYTPKIKRTHFHYAQLDFALLKGLDYISVMPENVNYASPLSVGYYKTSLAHNTYVLNEIVQNPTAGKCLATGTENGIPYAITETTTSDSVHLDRTIALLNKDLVLVVDAFQLNKFNDTTVFDMAYHQLGTWSKKSKGKKWTPPNKPGYQYIKDTYVNKKQTAFKLTTMLSSNKPVTVSGITTTPVDIITGYGLAYMKKDVPLSIFRFKVAKGILAYCISLTGEPVTLKTETIAGDDITNNAYRLTIEPANQPASRITLVINPHKKAIAGLEEPGKKPFVKQE</sequence>
<reference evidence="5" key="1">
    <citation type="submission" date="2016-04" db="EMBL/GenBank/DDBJ databases">
        <authorList>
            <person name="Chen L."/>
            <person name="Zhuang W."/>
            <person name="Wang G."/>
        </authorList>
    </citation>
    <scope>NUCLEOTIDE SEQUENCE [LARGE SCALE GENOMIC DNA]</scope>
    <source>
        <strain evidence="5">17621</strain>
    </source>
</reference>
<dbReference type="PANTHER" id="PTHR39210:SF1">
    <property type="entry name" value="HEPARIN-SULFATE LYASE"/>
    <property type="match status" value="1"/>
</dbReference>
<comment type="caution">
    <text evidence="4">The sequence shown here is derived from an EMBL/GenBank/DDBJ whole genome shotgun (WGS) entry which is preliminary data.</text>
</comment>
<evidence type="ECO:0000256" key="2">
    <source>
        <dbReference type="ARBA" id="ARBA00023239"/>
    </source>
</evidence>